<comment type="similarity">
    <text evidence="11">Belongs to the peroxiredoxin family. BCP/PrxQ subfamily.</text>
</comment>
<dbReference type="InterPro" id="IPR013766">
    <property type="entry name" value="Thioredoxin_domain"/>
</dbReference>
<evidence type="ECO:0000256" key="14">
    <source>
        <dbReference type="SAM" id="MobiDB-lite"/>
    </source>
</evidence>
<evidence type="ECO:0000256" key="13">
    <source>
        <dbReference type="ARBA" id="ARBA00077538"/>
    </source>
</evidence>
<comment type="subunit">
    <text evidence="2">Monomer.</text>
</comment>
<gene>
    <name evidence="16" type="ORF">RAG0_01635</name>
</gene>
<dbReference type="GO" id="GO:0005634">
    <property type="term" value="C:nucleus"/>
    <property type="evidence" value="ECO:0007669"/>
    <property type="project" value="UniProtKB-SubCell"/>
</dbReference>
<evidence type="ECO:0000256" key="8">
    <source>
        <dbReference type="ARBA" id="ARBA00023242"/>
    </source>
</evidence>
<keyword evidence="6" id="KW-0560">Oxidoreductase</keyword>
<evidence type="ECO:0000256" key="3">
    <source>
        <dbReference type="ARBA" id="ARBA00013017"/>
    </source>
</evidence>
<feature type="compositionally biased region" description="Low complexity" evidence="14">
    <location>
        <begin position="218"/>
        <end position="241"/>
    </location>
</feature>
<dbReference type="PANTHER" id="PTHR42801:SF23">
    <property type="entry name" value="PEROXIREDOXIN DOT5"/>
    <property type="match status" value="1"/>
</dbReference>
<dbReference type="InterPro" id="IPR036249">
    <property type="entry name" value="Thioredoxin-like_sf"/>
</dbReference>
<dbReference type="Pfam" id="PF00578">
    <property type="entry name" value="AhpC-TSA"/>
    <property type="match status" value="1"/>
</dbReference>
<evidence type="ECO:0000256" key="4">
    <source>
        <dbReference type="ARBA" id="ARBA00022559"/>
    </source>
</evidence>
<keyword evidence="5" id="KW-0049">Antioxidant</keyword>
<dbReference type="GO" id="GO:0045454">
    <property type="term" value="P:cell redox homeostasis"/>
    <property type="evidence" value="ECO:0007669"/>
    <property type="project" value="TreeGrafter"/>
</dbReference>
<evidence type="ECO:0000256" key="10">
    <source>
        <dbReference type="ARBA" id="ARBA00032824"/>
    </source>
</evidence>
<dbReference type="AlphaFoldDB" id="A0A1E1JXS1"/>
<proteinExistence type="inferred from homology"/>
<reference evidence="17" key="1">
    <citation type="submission" date="2016-03" db="EMBL/GenBank/DDBJ databases">
        <authorList>
            <person name="Guldener U."/>
        </authorList>
    </citation>
    <scope>NUCLEOTIDE SEQUENCE [LARGE SCALE GENOMIC DNA]</scope>
    <source>
        <strain evidence="17">04CH-RAC-A.6.1</strain>
    </source>
</reference>
<evidence type="ECO:0000256" key="7">
    <source>
        <dbReference type="ARBA" id="ARBA00023157"/>
    </source>
</evidence>
<feature type="region of interest" description="Disordered" evidence="14">
    <location>
        <begin position="1"/>
        <end position="25"/>
    </location>
</feature>
<evidence type="ECO:0000256" key="11">
    <source>
        <dbReference type="ARBA" id="ARBA00038489"/>
    </source>
</evidence>
<protein>
    <recommendedName>
        <fullName evidence="3">thioredoxin-dependent peroxiredoxin</fullName>
        <ecNumber evidence="3">1.11.1.24</ecNumber>
    </recommendedName>
    <alternativeName>
        <fullName evidence="13">Nuclear thiol peroxidase</fullName>
    </alternativeName>
    <alternativeName>
        <fullName evidence="10">Thioredoxin peroxidase</fullName>
    </alternativeName>
</protein>
<dbReference type="OrthoDB" id="338622at2759"/>
<keyword evidence="17" id="KW-1185">Reference proteome</keyword>
<dbReference type="SUPFAM" id="SSF52833">
    <property type="entry name" value="Thioredoxin-like"/>
    <property type="match status" value="1"/>
</dbReference>
<name>A0A1E1JXS1_9HELO</name>
<dbReference type="InterPro" id="IPR050924">
    <property type="entry name" value="Peroxiredoxin_BCP/PrxQ"/>
</dbReference>
<evidence type="ECO:0000256" key="1">
    <source>
        <dbReference type="ARBA" id="ARBA00004123"/>
    </source>
</evidence>
<dbReference type="PANTHER" id="PTHR42801">
    <property type="entry name" value="THIOREDOXIN-DEPENDENT PEROXIDE REDUCTASE"/>
    <property type="match status" value="1"/>
</dbReference>
<evidence type="ECO:0000313" key="16">
    <source>
        <dbReference type="EMBL" id="CZS90613.1"/>
    </source>
</evidence>
<dbReference type="CDD" id="cd03017">
    <property type="entry name" value="PRX_BCP"/>
    <property type="match status" value="1"/>
</dbReference>
<dbReference type="GO" id="GO:0005737">
    <property type="term" value="C:cytoplasm"/>
    <property type="evidence" value="ECO:0007669"/>
    <property type="project" value="TreeGrafter"/>
</dbReference>
<feature type="compositionally biased region" description="Basic residues" evidence="14">
    <location>
        <begin position="1"/>
        <end position="10"/>
    </location>
</feature>
<sequence>MPRELRKRKAPATEPTPAPPAKKKGVVAKAIAKVKMAVAPEAAQTTETNGATSASASKVKVAVGDTITIEGFGGEVETNEGVKTTLKKLLEDSKGGVVLFTYPKASTPGCTTQVCLFRDQYTPLTATGFSIYGLSKDSPKANTTFKTKQNLPYPLLCDPSATLIAAIGLKKATGTTRGVFVVDKSGKVLAAEAGGPAATVEVVKKLVQGGGAVGGGDAPASVAAPAAAEPKPEVGAPAAPELKPEVAATNGVNGSAPVTSEDKAQPVVADEDATSAAKLDDGEVKPVAA</sequence>
<evidence type="ECO:0000256" key="12">
    <source>
        <dbReference type="ARBA" id="ARBA00049091"/>
    </source>
</evidence>
<evidence type="ECO:0000256" key="5">
    <source>
        <dbReference type="ARBA" id="ARBA00022862"/>
    </source>
</evidence>
<organism evidence="16 17">
    <name type="scientific">Rhynchosporium agropyri</name>
    <dbReference type="NCBI Taxonomy" id="914238"/>
    <lineage>
        <taxon>Eukaryota</taxon>
        <taxon>Fungi</taxon>
        <taxon>Dikarya</taxon>
        <taxon>Ascomycota</taxon>
        <taxon>Pezizomycotina</taxon>
        <taxon>Leotiomycetes</taxon>
        <taxon>Helotiales</taxon>
        <taxon>Ploettnerulaceae</taxon>
        <taxon>Rhynchosporium</taxon>
    </lineage>
</organism>
<dbReference type="GO" id="GO:0034599">
    <property type="term" value="P:cellular response to oxidative stress"/>
    <property type="evidence" value="ECO:0007669"/>
    <property type="project" value="TreeGrafter"/>
</dbReference>
<evidence type="ECO:0000313" key="17">
    <source>
        <dbReference type="Proteomes" id="UP000178912"/>
    </source>
</evidence>
<feature type="domain" description="Thioredoxin" evidence="15">
    <location>
        <begin position="33"/>
        <end position="212"/>
    </location>
</feature>
<evidence type="ECO:0000259" key="15">
    <source>
        <dbReference type="PROSITE" id="PS51352"/>
    </source>
</evidence>
<evidence type="ECO:0000256" key="2">
    <source>
        <dbReference type="ARBA" id="ARBA00011245"/>
    </source>
</evidence>
<feature type="region of interest" description="Disordered" evidence="14">
    <location>
        <begin position="217"/>
        <end position="289"/>
    </location>
</feature>
<feature type="compositionally biased region" description="Basic and acidic residues" evidence="14">
    <location>
        <begin position="278"/>
        <end position="289"/>
    </location>
</feature>
<keyword evidence="9" id="KW-0676">Redox-active center</keyword>
<evidence type="ECO:0000256" key="6">
    <source>
        <dbReference type="ARBA" id="ARBA00023002"/>
    </source>
</evidence>
<dbReference type="Gene3D" id="3.40.30.10">
    <property type="entry name" value="Glutaredoxin"/>
    <property type="match status" value="1"/>
</dbReference>
<dbReference type="InterPro" id="IPR000866">
    <property type="entry name" value="AhpC/TSA"/>
</dbReference>
<dbReference type="EC" id="1.11.1.24" evidence="3"/>
<dbReference type="PROSITE" id="PS51352">
    <property type="entry name" value="THIOREDOXIN_2"/>
    <property type="match status" value="1"/>
</dbReference>
<dbReference type="FunFam" id="3.40.30.10:FF:000157">
    <property type="entry name" value="DOT5p Nuclear thiol peroxidase"/>
    <property type="match status" value="1"/>
</dbReference>
<keyword evidence="4" id="KW-0575">Peroxidase</keyword>
<dbReference type="GO" id="GO:0008379">
    <property type="term" value="F:thioredoxin peroxidase activity"/>
    <property type="evidence" value="ECO:0007669"/>
    <property type="project" value="TreeGrafter"/>
</dbReference>
<keyword evidence="8" id="KW-0539">Nucleus</keyword>
<comment type="subcellular location">
    <subcellularLocation>
        <location evidence="1">Nucleus</location>
    </subcellularLocation>
</comment>
<evidence type="ECO:0000256" key="9">
    <source>
        <dbReference type="ARBA" id="ARBA00023284"/>
    </source>
</evidence>
<comment type="catalytic activity">
    <reaction evidence="12">
        <text>a hydroperoxide + [thioredoxin]-dithiol = an alcohol + [thioredoxin]-disulfide + H2O</text>
        <dbReference type="Rhea" id="RHEA:62620"/>
        <dbReference type="Rhea" id="RHEA-COMP:10698"/>
        <dbReference type="Rhea" id="RHEA-COMP:10700"/>
        <dbReference type="ChEBI" id="CHEBI:15377"/>
        <dbReference type="ChEBI" id="CHEBI:29950"/>
        <dbReference type="ChEBI" id="CHEBI:30879"/>
        <dbReference type="ChEBI" id="CHEBI:35924"/>
        <dbReference type="ChEBI" id="CHEBI:50058"/>
        <dbReference type="EC" id="1.11.1.24"/>
    </reaction>
</comment>
<accession>A0A1E1JXS1</accession>
<keyword evidence="7" id="KW-1015">Disulfide bond</keyword>
<dbReference type="EMBL" id="FJUX01000005">
    <property type="protein sequence ID" value="CZS90613.1"/>
    <property type="molecule type" value="Genomic_DNA"/>
</dbReference>
<dbReference type="Proteomes" id="UP000178912">
    <property type="component" value="Unassembled WGS sequence"/>
</dbReference>